<name>A0ABS2ZKL9_9BACL</name>
<dbReference type="RefSeq" id="WP_188402181.1">
    <property type="nucleotide sequence ID" value="NZ_BMCE01000001.1"/>
</dbReference>
<reference evidence="1 2" key="1">
    <citation type="submission" date="2021-01" db="EMBL/GenBank/DDBJ databases">
        <title>Genome Sequencing of Type Strains.</title>
        <authorList>
            <person name="Lemaire J.F."/>
            <person name="Inderbitzin P."/>
            <person name="Collins S.B."/>
            <person name="Wespe N."/>
            <person name="Knight-Connoni V."/>
        </authorList>
    </citation>
    <scope>NUCLEOTIDE SEQUENCE [LARGE SCALE GENOMIC DNA]</scope>
    <source>
        <strain evidence="1 2">DSM 14730</strain>
    </source>
</reference>
<comment type="caution">
    <text evidence="1">The sequence shown here is derived from an EMBL/GenBank/DDBJ whole genome shotgun (WGS) entry which is preliminary data.</text>
</comment>
<gene>
    <name evidence="1" type="ORF">JYA64_21980</name>
</gene>
<evidence type="ECO:0000313" key="1">
    <source>
        <dbReference type="EMBL" id="MBN3547986.1"/>
    </source>
</evidence>
<sequence>METHVLYLYRSFQTNLHFEDALIKMVDHPLIAIVQNRLIHSTREQHIKKYNLLPYEINQSNYDYVLLHSDSLDLHVLDITLDYDIDINLKTELLSAVKERDIKIAINILKDIREETDIQSVSFIYKGRQMRVSKFGVIEIDSNYDELQELAIYSPVGILTGVAKHSGGRYH</sequence>
<organism evidence="1 2">
    <name type="scientific">Fictibacillus barbaricus</name>
    <dbReference type="NCBI Taxonomy" id="182136"/>
    <lineage>
        <taxon>Bacteria</taxon>
        <taxon>Bacillati</taxon>
        <taxon>Bacillota</taxon>
        <taxon>Bacilli</taxon>
        <taxon>Bacillales</taxon>
        <taxon>Fictibacillaceae</taxon>
        <taxon>Fictibacillus</taxon>
    </lineage>
</organism>
<keyword evidence="2" id="KW-1185">Reference proteome</keyword>
<dbReference type="Proteomes" id="UP001319060">
    <property type="component" value="Unassembled WGS sequence"/>
</dbReference>
<accession>A0ABS2ZKL9</accession>
<dbReference type="EMBL" id="JAFHKS010000044">
    <property type="protein sequence ID" value="MBN3547986.1"/>
    <property type="molecule type" value="Genomic_DNA"/>
</dbReference>
<proteinExistence type="predicted"/>
<protein>
    <submittedName>
        <fullName evidence="1">Uncharacterized protein</fullName>
    </submittedName>
</protein>
<evidence type="ECO:0000313" key="2">
    <source>
        <dbReference type="Proteomes" id="UP001319060"/>
    </source>
</evidence>